<protein>
    <submittedName>
        <fullName evidence="1">Uncharacterized protein</fullName>
    </submittedName>
</protein>
<organism evidence="1 2">
    <name type="scientific">Jimgerdemannia flammicorona</name>
    <dbReference type="NCBI Taxonomy" id="994334"/>
    <lineage>
        <taxon>Eukaryota</taxon>
        <taxon>Fungi</taxon>
        <taxon>Fungi incertae sedis</taxon>
        <taxon>Mucoromycota</taxon>
        <taxon>Mucoromycotina</taxon>
        <taxon>Endogonomycetes</taxon>
        <taxon>Endogonales</taxon>
        <taxon>Endogonaceae</taxon>
        <taxon>Jimgerdemannia</taxon>
    </lineage>
</organism>
<gene>
    <name evidence="1" type="ORF">BC936DRAFT_140567</name>
</gene>
<dbReference type="EMBL" id="RBNI01017324">
    <property type="protein sequence ID" value="RUP03987.1"/>
    <property type="molecule type" value="Genomic_DNA"/>
</dbReference>
<evidence type="ECO:0000313" key="2">
    <source>
        <dbReference type="Proteomes" id="UP000268093"/>
    </source>
</evidence>
<reference evidence="1 2" key="1">
    <citation type="journal article" date="2018" name="New Phytol.">
        <title>Phylogenomics of Endogonaceae and evolution of mycorrhizas within Mucoromycota.</title>
        <authorList>
            <person name="Chang Y."/>
            <person name="Desiro A."/>
            <person name="Na H."/>
            <person name="Sandor L."/>
            <person name="Lipzen A."/>
            <person name="Clum A."/>
            <person name="Barry K."/>
            <person name="Grigoriev I.V."/>
            <person name="Martin F.M."/>
            <person name="Stajich J.E."/>
            <person name="Smith M.E."/>
            <person name="Bonito G."/>
            <person name="Spatafora J.W."/>
        </authorList>
    </citation>
    <scope>NUCLEOTIDE SEQUENCE [LARGE SCALE GENOMIC DNA]</scope>
    <source>
        <strain evidence="1 2">GMNB39</strain>
    </source>
</reference>
<proteinExistence type="predicted"/>
<name>A0A433AN70_9FUNG</name>
<dbReference type="Proteomes" id="UP000268093">
    <property type="component" value="Unassembled WGS sequence"/>
</dbReference>
<keyword evidence="2" id="KW-1185">Reference proteome</keyword>
<feature type="non-terminal residue" evidence="1">
    <location>
        <position position="116"/>
    </location>
</feature>
<evidence type="ECO:0000313" key="1">
    <source>
        <dbReference type="EMBL" id="RUP03987.1"/>
    </source>
</evidence>
<sequence length="116" mass="12318">MRLATTLFTSALRAASRNSSVASIAGRIVGQVSANDIIGRERGCEIVHLETNLKGLNGSHFRFCAEQQAQSRAYVSSSSPPPAEGFMPGVMTSKLIKRTAEEALRNPELANTGAAN</sequence>
<comment type="caution">
    <text evidence="1">The sequence shown here is derived from an EMBL/GenBank/DDBJ whole genome shotgun (WGS) entry which is preliminary data.</text>
</comment>
<dbReference type="OrthoDB" id="878at2759"/>
<accession>A0A433AN70</accession>
<dbReference type="AlphaFoldDB" id="A0A433AN70"/>